<dbReference type="EMBL" id="AUSV01000113">
    <property type="protein sequence ID" value="ESP91403.1"/>
    <property type="molecule type" value="Genomic_DNA"/>
</dbReference>
<evidence type="ECO:0000313" key="1">
    <source>
        <dbReference type="EMBL" id="ESP91403.1"/>
    </source>
</evidence>
<dbReference type="GeneID" id="29919699"/>
<dbReference type="Proteomes" id="UP000017820">
    <property type="component" value="Unassembled WGS sequence"/>
</dbReference>
<dbReference type="PIRSF" id="PIRSF034961">
    <property type="entry name" value="UCP034961_SH3_2"/>
    <property type="match status" value="1"/>
</dbReference>
<reference evidence="1 2" key="1">
    <citation type="submission" date="2013-07" db="EMBL/GenBank/DDBJ databases">
        <title>Draft genome sequence of Pseudoalteromonas luteoviolacea 2ta16.</title>
        <authorList>
            <person name="Allen E.E."/>
            <person name="Azam F."/>
            <person name="Podell S."/>
        </authorList>
    </citation>
    <scope>NUCLEOTIDE SEQUENCE [LARGE SCALE GENOMIC DNA]</scope>
    <source>
        <strain evidence="1 2">2ta16</strain>
    </source>
</reference>
<dbReference type="PATRIC" id="fig|1353533.3.peg.4153"/>
<protein>
    <recommendedName>
        <fullName evidence="3">SH3 domain protein</fullName>
    </recommendedName>
</protein>
<sequence>MKVVVVEAHTSDFPAPFYLKQGEQVTIGKMDEEFPNWVFITTPSGEQGWAPVQYIDRSQKGSLGTLLQDYDNCEFNTTVGERLTVLFELNAWYRVVRKNQSVGWIPVHTVKVAL</sequence>
<proteinExistence type="predicted"/>
<dbReference type="SUPFAM" id="SSF50044">
    <property type="entry name" value="SH3-domain"/>
    <property type="match status" value="2"/>
</dbReference>
<evidence type="ECO:0000313" key="2">
    <source>
        <dbReference type="Proteomes" id="UP000017820"/>
    </source>
</evidence>
<dbReference type="InterPro" id="IPR014593">
    <property type="entry name" value="UCP034961_SH3_2"/>
</dbReference>
<organism evidence="1 2">
    <name type="scientific">Pseudoalteromonas luteoviolacea (strain 2ta16)</name>
    <dbReference type="NCBI Taxonomy" id="1353533"/>
    <lineage>
        <taxon>Bacteria</taxon>
        <taxon>Pseudomonadati</taxon>
        <taxon>Pseudomonadota</taxon>
        <taxon>Gammaproteobacteria</taxon>
        <taxon>Alteromonadales</taxon>
        <taxon>Pseudoalteromonadaceae</taxon>
        <taxon>Pseudoalteromonas</taxon>
    </lineage>
</organism>
<accession>V4HNR7</accession>
<dbReference type="InterPro" id="IPR036028">
    <property type="entry name" value="SH3-like_dom_sf"/>
</dbReference>
<gene>
    <name evidence="1" type="ORF">PL2TA16_00202</name>
</gene>
<comment type="caution">
    <text evidence="1">The sequence shown here is derived from an EMBL/GenBank/DDBJ whole genome shotgun (WGS) entry which is preliminary data.</text>
</comment>
<evidence type="ECO:0008006" key="3">
    <source>
        <dbReference type="Google" id="ProtNLM"/>
    </source>
</evidence>
<name>V4HNR7_PSEL2</name>
<dbReference type="AlphaFoldDB" id="V4HNR7"/>
<dbReference type="RefSeq" id="WP_023401005.1">
    <property type="nucleotide sequence ID" value="NZ_AUSV01000113.1"/>
</dbReference>